<gene>
    <name evidence="3" type="ORF">Hypma_010831</name>
</gene>
<evidence type="ECO:0000313" key="3">
    <source>
        <dbReference type="EMBL" id="RDB21991.1"/>
    </source>
</evidence>
<feature type="compositionally biased region" description="Polar residues" evidence="1">
    <location>
        <begin position="94"/>
        <end position="106"/>
    </location>
</feature>
<keyword evidence="2" id="KW-0732">Signal</keyword>
<comment type="caution">
    <text evidence="3">The sequence shown here is derived from an EMBL/GenBank/DDBJ whole genome shotgun (WGS) entry which is preliminary data.</text>
</comment>
<organism evidence="3 4">
    <name type="scientific">Hypsizygus marmoreus</name>
    <name type="common">White beech mushroom</name>
    <name type="synonym">Agaricus marmoreus</name>
    <dbReference type="NCBI Taxonomy" id="39966"/>
    <lineage>
        <taxon>Eukaryota</taxon>
        <taxon>Fungi</taxon>
        <taxon>Dikarya</taxon>
        <taxon>Basidiomycota</taxon>
        <taxon>Agaricomycotina</taxon>
        <taxon>Agaricomycetes</taxon>
        <taxon>Agaricomycetidae</taxon>
        <taxon>Agaricales</taxon>
        <taxon>Tricholomatineae</taxon>
        <taxon>Lyophyllaceae</taxon>
        <taxon>Hypsizygus</taxon>
    </lineage>
</organism>
<dbReference type="EMBL" id="LUEZ02000053">
    <property type="protein sequence ID" value="RDB21991.1"/>
    <property type="molecule type" value="Genomic_DNA"/>
</dbReference>
<evidence type="ECO:0000256" key="2">
    <source>
        <dbReference type="SAM" id="SignalP"/>
    </source>
</evidence>
<dbReference type="InParanoid" id="A0A369JII3"/>
<feature type="compositionally biased region" description="Polar residues" evidence="1">
    <location>
        <begin position="59"/>
        <end position="72"/>
    </location>
</feature>
<proteinExistence type="predicted"/>
<keyword evidence="4" id="KW-1185">Reference proteome</keyword>
<feature type="region of interest" description="Disordered" evidence="1">
    <location>
        <begin position="131"/>
        <end position="162"/>
    </location>
</feature>
<dbReference type="AlphaFoldDB" id="A0A369JII3"/>
<evidence type="ECO:0000313" key="4">
    <source>
        <dbReference type="Proteomes" id="UP000076154"/>
    </source>
</evidence>
<dbReference type="Proteomes" id="UP000076154">
    <property type="component" value="Unassembled WGS sequence"/>
</dbReference>
<protein>
    <submittedName>
        <fullName evidence="3">Uncharacterized protein</fullName>
    </submittedName>
</protein>
<reference evidence="3" key="1">
    <citation type="submission" date="2018-04" db="EMBL/GenBank/DDBJ databases">
        <title>Whole genome sequencing of Hypsizygus marmoreus.</title>
        <authorList>
            <person name="Choi I.-G."/>
            <person name="Min B."/>
            <person name="Kim J.-G."/>
            <person name="Kim S."/>
            <person name="Oh Y.-L."/>
            <person name="Kong W.-S."/>
            <person name="Park H."/>
            <person name="Jeong J."/>
            <person name="Song E.-S."/>
        </authorList>
    </citation>
    <scope>NUCLEOTIDE SEQUENCE [LARGE SCALE GENOMIC DNA]</scope>
    <source>
        <strain evidence="3">51987-8</strain>
    </source>
</reference>
<feature type="compositionally biased region" description="Basic residues" evidence="1">
    <location>
        <begin position="73"/>
        <end position="84"/>
    </location>
</feature>
<feature type="chain" id="PRO_5016950936" evidence="2">
    <location>
        <begin position="22"/>
        <end position="162"/>
    </location>
</feature>
<evidence type="ECO:0000256" key="1">
    <source>
        <dbReference type="SAM" id="MobiDB-lite"/>
    </source>
</evidence>
<name>A0A369JII3_HYPMA</name>
<feature type="signal peptide" evidence="2">
    <location>
        <begin position="1"/>
        <end position="21"/>
    </location>
</feature>
<feature type="region of interest" description="Disordered" evidence="1">
    <location>
        <begin position="51"/>
        <end position="110"/>
    </location>
</feature>
<feature type="compositionally biased region" description="Basic and acidic residues" evidence="1">
    <location>
        <begin position="137"/>
        <end position="153"/>
    </location>
</feature>
<sequence length="162" mass="18259">MARTLLAYILLSFLSLSLVLAAPTPYTRSLTTREVRNVPSARGLIARLSVFQKRDDNTPPITGHSQTKSGTTLKRKPRNQKGRQGRGVAKDPKQITTHDTNQQVSTRDTKEYVRGMDDQEPMRAVEMACRGRGGTPEMRDGRLECSMDPEPHRRTPMVVRRT</sequence>
<accession>A0A369JII3</accession>